<evidence type="ECO:0000256" key="1">
    <source>
        <dbReference type="SAM" id="MobiDB-lite"/>
    </source>
</evidence>
<comment type="caution">
    <text evidence="2">The sequence shown here is derived from an EMBL/GenBank/DDBJ whole genome shotgun (WGS) entry which is preliminary data.</text>
</comment>
<protein>
    <submittedName>
        <fullName evidence="2">Uncharacterized protein</fullName>
    </submittedName>
</protein>
<keyword evidence="3" id="KW-1185">Reference proteome</keyword>
<dbReference type="EMBL" id="BKZW01000004">
    <property type="protein sequence ID" value="GER91796.1"/>
    <property type="molecule type" value="Genomic_DNA"/>
</dbReference>
<reference evidence="2 3" key="1">
    <citation type="submission" date="2019-10" db="EMBL/GenBank/DDBJ databases">
        <title>Dictyobacter vulcani sp. nov., within the class Ktedonobacteria, isolated from soil of volcanic Mt. Zao.</title>
        <authorList>
            <person name="Zheng Y."/>
            <person name="Wang C.M."/>
            <person name="Sakai Y."/>
            <person name="Abe K."/>
            <person name="Yokota A."/>
            <person name="Yabe S."/>
        </authorList>
    </citation>
    <scope>NUCLEOTIDE SEQUENCE [LARGE SCALE GENOMIC DNA]</scope>
    <source>
        <strain evidence="2 3">W12</strain>
    </source>
</reference>
<feature type="region of interest" description="Disordered" evidence="1">
    <location>
        <begin position="1"/>
        <end position="22"/>
    </location>
</feature>
<dbReference type="Proteomes" id="UP000326912">
    <property type="component" value="Unassembled WGS sequence"/>
</dbReference>
<name>A0A5J4L2V2_9CHLR</name>
<proteinExistence type="predicted"/>
<sequence>MINATIPTHAAPAAQSPPPRKKQIAKTITINTMPPLYAHNGIGRPILLASGEGAVLCAGGVGH</sequence>
<gene>
    <name evidence="2" type="ORF">KDW_59580</name>
</gene>
<accession>A0A5J4L2V2</accession>
<organism evidence="2 3">
    <name type="scientific">Dictyobacter vulcani</name>
    <dbReference type="NCBI Taxonomy" id="2607529"/>
    <lineage>
        <taxon>Bacteria</taxon>
        <taxon>Bacillati</taxon>
        <taxon>Chloroflexota</taxon>
        <taxon>Ktedonobacteria</taxon>
        <taxon>Ktedonobacterales</taxon>
        <taxon>Dictyobacteraceae</taxon>
        <taxon>Dictyobacter</taxon>
    </lineage>
</organism>
<evidence type="ECO:0000313" key="2">
    <source>
        <dbReference type="EMBL" id="GER91796.1"/>
    </source>
</evidence>
<dbReference type="AlphaFoldDB" id="A0A5J4L2V2"/>
<evidence type="ECO:0000313" key="3">
    <source>
        <dbReference type="Proteomes" id="UP000326912"/>
    </source>
</evidence>